<dbReference type="PANTHER" id="PTHR47389">
    <property type="entry name" value="OS09G0436400 PROTEIN"/>
    <property type="match status" value="1"/>
</dbReference>
<dbReference type="Gramene" id="ONIVA05G04630.1">
    <property type="protein sequence ID" value="ONIVA05G04630.1"/>
    <property type="gene ID" value="ONIVA05G04630"/>
</dbReference>
<reference evidence="1" key="1">
    <citation type="submission" date="2015-04" db="UniProtKB">
        <authorList>
            <consortium name="EnsemblPlants"/>
        </authorList>
    </citation>
    <scope>IDENTIFICATION</scope>
    <source>
        <strain evidence="1">SL10</strain>
    </source>
</reference>
<reference evidence="1" key="2">
    <citation type="submission" date="2018-04" db="EMBL/GenBank/DDBJ databases">
        <title>OnivRS2 (Oryza nivara Reference Sequence Version 2).</title>
        <authorList>
            <person name="Zhang J."/>
            <person name="Kudrna D."/>
            <person name="Lee S."/>
            <person name="Talag J."/>
            <person name="Rajasekar S."/>
            <person name="Welchert J."/>
            <person name="Hsing Y.-I."/>
            <person name="Wing R.A."/>
        </authorList>
    </citation>
    <scope>NUCLEOTIDE SEQUENCE [LARGE SCALE GENOMIC DNA]</scope>
    <source>
        <strain evidence="1">SL10</strain>
    </source>
</reference>
<dbReference type="Proteomes" id="UP000006591">
    <property type="component" value="Chromosome 5"/>
</dbReference>
<dbReference type="EnsemblPlants" id="ONIVA05G04630.1">
    <property type="protein sequence ID" value="ONIVA05G04630.1"/>
    <property type="gene ID" value="ONIVA05G04630"/>
</dbReference>
<organism evidence="1">
    <name type="scientific">Oryza nivara</name>
    <name type="common">Indian wild rice</name>
    <name type="synonym">Oryza sativa f. spontanea</name>
    <dbReference type="NCBI Taxonomy" id="4536"/>
    <lineage>
        <taxon>Eukaryota</taxon>
        <taxon>Viridiplantae</taxon>
        <taxon>Streptophyta</taxon>
        <taxon>Embryophyta</taxon>
        <taxon>Tracheophyta</taxon>
        <taxon>Spermatophyta</taxon>
        <taxon>Magnoliopsida</taxon>
        <taxon>Liliopsida</taxon>
        <taxon>Poales</taxon>
        <taxon>Poaceae</taxon>
        <taxon>BOP clade</taxon>
        <taxon>Oryzoideae</taxon>
        <taxon>Oryzeae</taxon>
        <taxon>Oryzinae</taxon>
        <taxon>Oryza</taxon>
    </lineage>
</organism>
<dbReference type="HOGENOM" id="CLU_012954_2_0_1"/>
<dbReference type="PANTHER" id="PTHR47389:SF5">
    <property type="entry name" value="OS09G0436700 PROTEIN"/>
    <property type="match status" value="1"/>
</dbReference>
<sequence length="239" mass="26429">MERLSKIPLPPGTVIPCTRRRKPKDIYTARDVASTPDKLMIRKAARSVVAIETTYSDGKIIAVFSGIVVSWNETTRSATIVTCSEAVCDDGALIDPKPKVLVHLPNKTILDGQLLFFNDHYRIMLLECGSGGSVIDQHGDVVGMAIGAPPNPDILPISIVQTCIEMWTKFSRIARPVLNMELRAFELIEVSHQEEIELDHNINDGFIVAVLVVYDAVRHATRSITYPLEFSDASERDSS</sequence>
<evidence type="ECO:0000313" key="2">
    <source>
        <dbReference type="Proteomes" id="UP000006591"/>
    </source>
</evidence>
<protein>
    <submittedName>
        <fullName evidence="1">Uncharacterized protein</fullName>
    </submittedName>
</protein>
<dbReference type="OMA" id="PCTRRRK"/>
<name>A0A0E0H9Z6_ORYNI</name>
<evidence type="ECO:0000313" key="1">
    <source>
        <dbReference type="EnsemblPlants" id="ONIVA05G04630.1"/>
    </source>
</evidence>
<dbReference type="STRING" id="4536.A0A0E0H9Z6"/>
<dbReference type="SUPFAM" id="SSF50494">
    <property type="entry name" value="Trypsin-like serine proteases"/>
    <property type="match status" value="1"/>
</dbReference>
<dbReference type="InterPro" id="IPR009003">
    <property type="entry name" value="Peptidase_S1_PA"/>
</dbReference>
<accession>A0A0E0H9Z6</accession>
<keyword evidence="2" id="KW-1185">Reference proteome</keyword>
<proteinExistence type="predicted"/>
<dbReference type="AlphaFoldDB" id="A0A0E0H9Z6"/>